<name>A0A2U3NA39_9MYCO</name>
<proteinExistence type="predicted"/>
<protein>
    <submittedName>
        <fullName evidence="2">Uncharacterized protein</fullName>
    </submittedName>
</protein>
<feature type="non-terminal residue" evidence="2">
    <location>
        <position position="1"/>
    </location>
</feature>
<feature type="transmembrane region" description="Helical" evidence="1">
    <location>
        <begin position="34"/>
        <end position="55"/>
    </location>
</feature>
<accession>A0A2U3NA39</accession>
<evidence type="ECO:0000313" key="2">
    <source>
        <dbReference type="EMBL" id="SPM28359.1"/>
    </source>
</evidence>
<feature type="transmembrane region" description="Helical" evidence="1">
    <location>
        <begin position="67"/>
        <end position="86"/>
    </location>
</feature>
<keyword evidence="1" id="KW-0812">Transmembrane</keyword>
<keyword evidence="3" id="KW-1185">Reference proteome</keyword>
<sequence>VGFPVGSWPENWHRSRLFRVLSLGGYVAFDLPRVVTGLGAALLAGIVATHAYLMYSMATRDALPGVFVVYAAAMIAVCLLAGGMVFGRNPAVAQAGWYFGSALSVVVTGVDVATRIASLPGLTAVTGRWDVAPATFALAFAGAFIGLHATVLLGINVAYPRRQLWED</sequence>
<evidence type="ECO:0000256" key="1">
    <source>
        <dbReference type="SAM" id="Phobius"/>
    </source>
</evidence>
<feature type="transmembrane region" description="Helical" evidence="1">
    <location>
        <begin position="137"/>
        <end position="159"/>
    </location>
</feature>
<dbReference type="AlphaFoldDB" id="A0A2U3NA39"/>
<organism evidence="2 3">
    <name type="scientific">Mycobacterium terramassiliense</name>
    <dbReference type="NCBI Taxonomy" id="1841859"/>
    <lineage>
        <taxon>Bacteria</taxon>
        <taxon>Bacillati</taxon>
        <taxon>Actinomycetota</taxon>
        <taxon>Actinomycetes</taxon>
        <taxon>Mycobacteriales</taxon>
        <taxon>Mycobacteriaceae</taxon>
        <taxon>Mycobacterium</taxon>
    </lineage>
</organism>
<reference evidence="2 3" key="1">
    <citation type="submission" date="2017-01" db="EMBL/GenBank/DDBJ databases">
        <authorList>
            <consortium name="Urmite Genomes"/>
        </authorList>
    </citation>
    <scope>NUCLEOTIDE SEQUENCE [LARGE SCALE GENOMIC DNA]</scope>
    <source>
        <strain evidence="2 3">AB308</strain>
    </source>
</reference>
<evidence type="ECO:0000313" key="3">
    <source>
        <dbReference type="Proteomes" id="UP000241595"/>
    </source>
</evidence>
<gene>
    <name evidence="2" type="ORF">MTAB308_1845</name>
</gene>
<dbReference type="STRING" id="1841859.GCA_900157385_01841"/>
<keyword evidence="1" id="KW-0472">Membrane</keyword>
<keyword evidence="1" id="KW-1133">Transmembrane helix</keyword>
<dbReference type="EMBL" id="FTRV01000011">
    <property type="protein sequence ID" value="SPM28359.1"/>
    <property type="molecule type" value="Genomic_DNA"/>
</dbReference>
<dbReference type="Proteomes" id="UP000241595">
    <property type="component" value="Unassembled WGS sequence"/>
</dbReference>